<dbReference type="Proteomes" id="UP000692954">
    <property type="component" value="Unassembled WGS sequence"/>
</dbReference>
<gene>
    <name evidence="1" type="ORF">PSON_ATCC_30995.1.T0910178</name>
    <name evidence="2" type="ORF">PSON_ATCC_30995.1.T0910179</name>
</gene>
<accession>A0A8S1Q035</accession>
<evidence type="ECO:0000313" key="3">
    <source>
        <dbReference type="Proteomes" id="UP000692954"/>
    </source>
</evidence>
<proteinExistence type="predicted"/>
<evidence type="ECO:0000313" key="1">
    <source>
        <dbReference type="EMBL" id="CAD8108649.1"/>
    </source>
</evidence>
<comment type="caution">
    <text evidence="2">The sequence shown here is derived from an EMBL/GenBank/DDBJ whole genome shotgun (WGS) entry which is preliminary data.</text>
</comment>
<organism evidence="2 3">
    <name type="scientific">Paramecium sonneborni</name>
    <dbReference type="NCBI Taxonomy" id="65129"/>
    <lineage>
        <taxon>Eukaryota</taxon>
        <taxon>Sar</taxon>
        <taxon>Alveolata</taxon>
        <taxon>Ciliophora</taxon>
        <taxon>Intramacronucleata</taxon>
        <taxon>Oligohymenophorea</taxon>
        <taxon>Peniculida</taxon>
        <taxon>Parameciidae</taxon>
        <taxon>Paramecium</taxon>
    </lineage>
</organism>
<sequence>MILMRVYLNILIAAESQFNTGFKKTCNKDIFRMARNKACQDTANNKQFAENLSI</sequence>
<dbReference type="EMBL" id="CAJJDN010000091">
    <property type="protein sequence ID" value="CAD8108651.1"/>
    <property type="molecule type" value="Genomic_DNA"/>
</dbReference>
<dbReference type="EMBL" id="CAJJDN010000091">
    <property type="protein sequence ID" value="CAD8108649.1"/>
    <property type="molecule type" value="Genomic_DNA"/>
</dbReference>
<reference evidence="2" key="1">
    <citation type="submission" date="2021-01" db="EMBL/GenBank/DDBJ databases">
        <authorList>
            <consortium name="Genoscope - CEA"/>
            <person name="William W."/>
        </authorList>
    </citation>
    <scope>NUCLEOTIDE SEQUENCE</scope>
</reference>
<name>A0A8S1Q035_9CILI</name>
<dbReference type="AlphaFoldDB" id="A0A8S1Q035"/>
<protein>
    <submittedName>
        <fullName evidence="2">Uncharacterized protein</fullName>
    </submittedName>
</protein>
<evidence type="ECO:0000313" key="2">
    <source>
        <dbReference type="EMBL" id="CAD8108651.1"/>
    </source>
</evidence>
<keyword evidence="3" id="KW-1185">Reference proteome</keyword>